<dbReference type="AlphaFoldDB" id="A0A4Q7DKH5"/>
<dbReference type="RefSeq" id="WP_130153293.1">
    <property type="nucleotide sequence ID" value="NZ_SCFB01000002.1"/>
</dbReference>
<feature type="compositionally biased region" description="Low complexity" evidence="1">
    <location>
        <begin position="270"/>
        <end position="283"/>
    </location>
</feature>
<evidence type="ECO:0000256" key="2">
    <source>
        <dbReference type="SAM" id="SignalP"/>
    </source>
</evidence>
<proteinExistence type="predicted"/>
<comment type="caution">
    <text evidence="3">The sequence shown here is derived from an EMBL/GenBank/DDBJ whole genome shotgun (WGS) entry which is preliminary data.</text>
</comment>
<dbReference type="Proteomes" id="UP000293550">
    <property type="component" value="Unassembled WGS sequence"/>
</dbReference>
<name>A0A4Q7DKH5_9PROT</name>
<keyword evidence="4" id="KW-1185">Reference proteome</keyword>
<dbReference type="EMBL" id="SCFB01000002">
    <property type="protein sequence ID" value="RZI46819.1"/>
    <property type="molecule type" value="Genomic_DNA"/>
</dbReference>
<evidence type="ECO:0000313" key="4">
    <source>
        <dbReference type="Proteomes" id="UP000293550"/>
    </source>
</evidence>
<organism evidence="3 4">
    <name type="scientific">Candidatus Finniella inopinata</name>
    <dbReference type="NCBI Taxonomy" id="1696036"/>
    <lineage>
        <taxon>Bacteria</taxon>
        <taxon>Pseudomonadati</taxon>
        <taxon>Pseudomonadota</taxon>
        <taxon>Alphaproteobacteria</taxon>
        <taxon>Holosporales</taxon>
        <taxon>Candidatus Paracaedibacteraceae</taxon>
        <taxon>Candidatus Finniella</taxon>
    </lineage>
</organism>
<feature type="signal peptide" evidence="2">
    <location>
        <begin position="1"/>
        <end position="23"/>
    </location>
</feature>
<accession>A0A4Q7DKH5</accession>
<evidence type="ECO:0000313" key="3">
    <source>
        <dbReference type="EMBL" id="RZI46819.1"/>
    </source>
</evidence>
<protein>
    <submittedName>
        <fullName evidence="3">Uncharacterized protein</fullName>
    </submittedName>
</protein>
<gene>
    <name evidence="3" type="ORF">EQU50_00915</name>
</gene>
<sequence>MHRLKLRFLILLSVVVVMGNWSAGFSATAYSQAVNSHNAKIAALLGGNQGIQKNPATDVEKTNLTHIAIHLALTSKMDDTLKSLCENSQKVLSESGNASLIEHYKTLIVLYFGTHATEEAGNLYAVPEQVIGKIRSFSWGSITIDKSLLTAVQRLTLHDIGRILTEFRFATIYEFIKNHPDQQINGLTANAYMDNALKFQAASTVSRTSATVSSSAVPDAPPAPPGPPSAPDSPPFSSTPSATPPRATSPLANPDLAAHLGQGAKGLRKSSNSAASSHSSPHSKQPIVEGIAPVNLGAAAAAARGNLKGTGVPIDESRNFSIKVGILVGKIKPLTHKSQASTKQERVKELQEMLAEFINMHKVNALQDLVKTKKDLEDLRKIPEIAAILDNRVEDDDFQGILDDFRKS</sequence>
<reference evidence="3 4" key="1">
    <citation type="submission" date="2018-10" db="EMBL/GenBank/DDBJ databases">
        <title>An updated phylogeny of the Alphaproteobacteria reveals that the parasitic Rickettsiales and Holosporales have independent origins.</title>
        <authorList>
            <person name="Munoz-Gomez S.A."/>
            <person name="Hess S."/>
            <person name="Burger G."/>
            <person name="Lang B.F."/>
            <person name="Susko E."/>
            <person name="Slamovits C.H."/>
            <person name="Roger A.J."/>
        </authorList>
    </citation>
    <scope>NUCLEOTIDE SEQUENCE [LARGE SCALE GENOMIC DNA]</scope>
    <source>
        <strain evidence="3">HOLO01</strain>
    </source>
</reference>
<feature type="compositionally biased region" description="Pro residues" evidence="1">
    <location>
        <begin position="219"/>
        <end position="234"/>
    </location>
</feature>
<feature type="region of interest" description="Disordered" evidence="1">
    <location>
        <begin position="210"/>
        <end position="286"/>
    </location>
</feature>
<feature type="chain" id="PRO_5020983422" evidence="2">
    <location>
        <begin position="24"/>
        <end position="408"/>
    </location>
</feature>
<feature type="compositionally biased region" description="Low complexity" evidence="1">
    <location>
        <begin position="235"/>
        <end position="250"/>
    </location>
</feature>
<evidence type="ECO:0000256" key="1">
    <source>
        <dbReference type="SAM" id="MobiDB-lite"/>
    </source>
</evidence>
<keyword evidence="2" id="KW-0732">Signal</keyword>